<proteinExistence type="predicted"/>
<dbReference type="AlphaFoldDB" id="A0A7W3PCX8"/>
<accession>A0A7W3PCX8</accession>
<sequence length="211" mass="21118">MNNHRTTQRIAAAAAGLAVATVGALAVTATTATAADGDEAGVDLSVSIEDNTPGALTLSVAPNDGVALVEDGSDAEARQFVGTLPTVTVADTRDADEIPEGSYWAVVGQASEFTADGRDPIGPEYLGWAPRLLTPSPSGDVAAGEPVSSVLPDGSGGAAVGLEGQELLLSTWAAGSEAGPWDVNADLTLRTPADVAPGDYSSVLTLSLFEG</sequence>
<evidence type="ECO:0000313" key="2">
    <source>
        <dbReference type="EMBL" id="MBA8806982.1"/>
    </source>
</evidence>
<feature type="chain" id="PRO_5030908550" description="WxL domain-containing protein" evidence="1">
    <location>
        <begin position="35"/>
        <end position="211"/>
    </location>
</feature>
<keyword evidence="1" id="KW-0732">Signal</keyword>
<feature type="signal peptide" evidence="1">
    <location>
        <begin position="1"/>
        <end position="34"/>
    </location>
</feature>
<keyword evidence="3" id="KW-1185">Reference proteome</keyword>
<dbReference type="Proteomes" id="UP000540568">
    <property type="component" value="Unassembled WGS sequence"/>
</dbReference>
<gene>
    <name evidence="2" type="ORF">FHX71_000924</name>
</gene>
<protein>
    <recommendedName>
        <fullName evidence="4">WxL domain-containing protein</fullName>
    </recommendedName>
</protein>
<evidence type="ECO:0008006" key="4">
    <source>
        <dbReference type="Google" id="ProtNLM"/>
    </source>
</evidence>
<evidence type="ECO:0000256" key="1">
    <source>
        <dbReference type="SAM" id="SignalP"/>
    </source>
</evidence>
<comment type="caution">
    <text evidence="2">The sequence shown here is derived from an EMBL/GenBank/DDBJ whole genome shotgun (WGS) entry which is preliminary data.</text>
</comment>
<organism evidence="2 3">
    <name type="scientific">Promicromonospora sukumoe</name>
    <dbReference type="NCBI Taxonomy" id="88382"/>
    <lineage>
        <taxon>Bacteria</taxon>
        <taxon>Bacillati</taxon>
        <taxon>Actinomycetota</taxon>
        <taxon>Actinomycetes</taxon>
        <taxon>Micrococcales</taxon>
        <taxon>Promicromonosporaceae</taxon>
        <taxon>Promicromonospora</taxon>
    </lineage>
</organism>
<name>A0A7W3PCX8_9MICO</name>
<dbReference type="RefSeq" id="WP_220489492.1">
    <property type="nucleotide sequence ID" value="NZ_BAAATF010000002.1"/>
</dbReference>
<evidence type="ECO:0000313" key="3">
    <source>
        <dbReference type="Proteomes" id="UP000540568"/>
    </source>
</evidence>
<reference evidence="2 3" key="1">
    <citation type="submission" date="2020-07" db="EMBL/GenBank/DDBJ databases">
        <title>Sequencing the genomes of 1000 actinobacteria strains.</title>
        <authorList>
            <person name="Klenk H.-P."/>
        </authorList>
    </citation>
    <scope>NUCLEOTIDE SEQUENCE [LARGE SCALE GENOMIC DNA]</scope>
    <source>
        <strain evidence="2 3">DSM 44121</strain>
    </source>
</reference>
<dbReference type="EMBL" id="JACGWV010000001">
    <property type="protein sequence ID" value="MBA8806982.1"/>
    <property type="molecule type" value="Genomic_DNA"/>
</dbReference>